<sequence length="675" mass="74930">METRAANHVAAEEHRCDLAKSSRMKKARSVDFGRFLRSSLRNPADSSTVVASAFSQRAARDNFSNCTSVFAPSLSEQCSATATTDNLLLRKGWPNGTAISAASSFPPSASSFPIGTWTLGKLSVLVLALASLTDLALSHIYRLESPADFYDALSADVIRPPFRYKSSTSIARTRSSLGSAAISSVTEFLSPILPFTGGLDLRREDYWTTSGSWLETLESLTRQIQEALFSSDDDRTSLLSSISLIRSGSLSNKMSPRVHTKGRNTGTFTKHVSSISAQKPFFSEDEIAELSLGEVAQAFRYASESSSTDFNEDKFLNSLTTRVRRMILSIREAVSESRGIDVEDACVLTKNHRVNGSVDALKFSAAMRIFAEWRILRQVPEGYKGYAVGMNLGHKDVVQNVAKIEQAVHSWLDNQRDLRSLSEIESQTGCPIIELRSSNLCSPTIRELMQDEVDMDIHPTNRLPRLKEKTAAMGILWVRRQLHYQTGVFGNLLVVPESFPTTERAVASAYKEVYDKYHGWAVQKIFSYSFQSAPKAEEIYQHMNPERLKEVKAAADELVLHFDSESRCSAKGMNISPKGNLIDVILLNASREFENLVEAFLQLVNSGMASPGSDVRGGGCNIHSSDENDRESFIAKEMIKDAHKHIEFYLEVVRPLLDDLALVFDELNMDDPTKV</sequence>
<evidence type="ECO:0000259" key="1">
    <source>
        <dbReference type="Pfam" id="PF08718"/>
    </source>
</evidence>
<dbReference type="HOGENOM" id="CLU_407410_0_0_1"/>
<evidence type="ECO:0000313" key="3">
    <source>
        <dbReference type="Proteomes" id="UP000000759"/>
    </source>
</evidence>
<dbReference type="Gene3D" id="1.10.3520.10">
    <property type="entry name" value="Glycolipid transfer protein"/>
    <property type="match status" value="1"/>
</dbReference>
<dbReference type="Proteomes" id="UP000000759">
    <property type="component" value="Chromosome 1"/>
</dbReference>
<accession>B7FPI5</accession>
<dbReference type="EMBL" id="CM000605">
    <property type="protein sequence ID" value="EEC51183.1"/>
    <property type="molecule type" value="Genomic_DNA"/>
</dbReference>
<dbReference type="PaxDb" id="2850-Phatr42778"/>
<reference evidence="3" key="2">
    <citation type="submission" date="2008-08" db="EMBL/GenBank/DDBJ databases">
        <authorList>
            <consortium name="Diatom Consortium"/>
            <person name="Grigoriev I."/>
            <person name="Grimwood J."/>
            <person name="Kuo A."/>
            <person name="Otillar R.P."/>
            <person name="Salamov A."/>
            <person name="Detter J.C."/>
            <person name="Lindquist E."/>
            <person name="Shapiro H."/>
            <person name="Lucas S."/>
            <person name="Glavina del Rio T."/>
            <person name="Pitluck S."/>
            <person name="Rokhsar D."/>
            <person name="Bowler C."/>
        </authorList>
    </citation>
    <scope>GENOME REANNOTATION</scope>
    <source>
        <strain evidence="3">CCAP 1055/1</strain>
    </source>
</reference>
<reference evidence="2 3" key="1">
    <citation type="journal article" date="2008" name="Nature">
        <title>The Phaeodactylum genome reveals the evolutionary history of diatom genomes.</title>
        <authorList>
            <person name="Bowler C."/>
            <person name="Allen A.E."/>
            <person name="Badger J.H."/>
            <person name="Grimwood J."/>
            <person name="Jabbari K."/>
            <person name="Kuo A."/>
            <person name="Maheswari U."/>
            <person name="Martens C."/>
            <person name="Maumus F."/>
            <person name="Otillar R.P."/>
            <person name="Rayko E."/>
            <person name="Salamov A."/>
            <person name="Vandepoele K."/>
            <person name="Beszteri B."/>
            <person name="Gruber A."/>
            <person name="Heijde M."/>
            <person name="Katinka M."/>
            <person name="Mock T."/>
            <person name="Valentin K."/>
            <person name="Verret F."/>
            <person name="Berges J.A."/>
            <person name="Brownlee C."/>
            <person name="Cadoret J.P."/>
            <person name="Chiovitti A."/>
            <person name="Choi C.J."/>
            <person name="Coesel S."/>
            <person name="De Martino A."/>
            <person name="Detter J.C."/>
            <person name="Durkin C."/>
            <person name="Falciatore A."/>
            <person name="Fournet J."/>
            <person name="Haruta M."/>
            <person name="Huysman M.J."/>
            <person name="Jenkins B.D."/>
            <person name="Jiroutova K."/>
            <person name="Jorgensen R.E."/>
            <person name="Joubert Y."/>
            <person name="Kaplan A."/>
            <person name="Kroger N."/>
            <person name="Kroth P.G."/>
            <person name="La Roche J."/>
            <person name="Lindquist E."/>
            <person name="Lommer M."/>
            <person name="Martin-Jezequel V."/>
            <person name="Lopez P.J."/>
            <person name="Lucas S."/>
            <person name="Mangogna M."/>
            <person name="McGinnis K."/>
            <person name="Medlin L.K."/>
            <person name="Montsant A."/>
            <person name="Oudot-Le Secq M.P."/>
            <person name="Napoli C."/>
            <person name="Obornik M."/>
            <person name="Parker M.S."/>
            <person name="Petit J.L."/>
            <person name="Porcel B.M."/>
            <person name="Poulsen N."/>
            <person name="Robison M."/>
            <person name="Rychlewski L."/>
            <person name="Rynearson T.A."/>
            <person name="Schmutz J."/>
            <person name="Shapiro H."/>
            <person name="Siaut M."/>
            <person name="Stanley M."/>
            <person name="Sussman M.R."/>
            <person name="Taylor A.R."/>
            <person name="Vardi A."/>
            <person name="von Dassow P."/>
            <person name="Vyverman W."/>
            <person name="Willis A."/>
            <person name="Wyrwicz L.S."/>
            <person name="Rokhsar D.S."/>
            <person name="Weissenbach J."/>
            <person name="Armbrust E.V."/>
            <person name="Green B.R."/>
            <person name="Van de Peer Y."/>
            <person name="Grigoriev I.V."/>
        </authorList>
    </citation>
    <scope>NUCLEOTIDE SEQUENCE [LARGE SCALE GENOMIC DNA]</scope>
    <source>
        <strain evidence="2 3">CCAP 1055/1</strain>
    </source>
</reference>
<dbReference type="RefSeq" id="XP_002176720.1">
    <property type="nucleotide sequence ID" value="XM_002176684.1"/>
</dbReference>
<dbReference type="OrthoDB" id="46526at2759"/>
<dbReference type="GO" id="GO:1902387">
    <property type="term" value="F:ceramide 1-phosphate binding"/>
    <property type="evidence" value="ECO:0007669"/>
    <property type="project" value="TreeGrafter"/>
</dbReference>
<dbReference type="AlphaFoldDB" id="B7FPI5"/>
<dbReference type="Pfam" id="PF08718">
    <property type="entry name" value="GLTP"/>
    <property type="match status" value="1"/>
</dbReference>
<name>B7FPI5_PHATC</name>
<dbReference type="GeneID" id="7196400"/>
<organism evidence="2 3">
    <name type="scientific">Phaeodactylum tricornutum (strain CCAP 1055/1)</name>
    <dbReference type="NCBI Taxonomy" id="556484"/>
    <lineage>
        <taxon>Eukaryota</taxon>
        <taxon>Sar</taxon>
        <taxon>Stramenopiles</taxon>
        <taxon>Ochrophyta</taxon>
        <taxon>Bacillariophyta</taxon>
        <taxon>Bacillariophyceae</taxon>
        <taxon>Bacillariophycidae</taxon>
        <taxon>Naviculales</taxon>
        <taxon>Phaeodactylaceae</taxon>
        <taxon>Phaeodactylum</taxon>
    </lineage>
</organism>
<dbReference type="InterPro" id="IPR036497">
    <property type="entry name" value="GLTP_sf"/>
</dbReference>
<keyword evidence="3" id="KW-1185">Reference proteome</keyword>
<gene>
    <name evidence="2" type="ORF">PHATRDRAFT_42778</name>
</gene>
<dbReference type="GO" id="GO:1902388">
    <property type="term" value="F:ceramide 1-phosphate transfer activity"/>
    <property type="evidence" value="ECO:0007669"/>
    <property type="project" value="TreeGrafter"/>
</dbReference>
<evidence type="ECO:0000313" key="2">
    <source>
        <dbReference type="EMBL" id="EEC51183.1"/>
    </source>
</evidence>
<dbReference type="GO" id="GO:0005829">
    <property type="term" value="C:cytosol"/>
    <property type="evidence" value="ECO:0007669"/>
    <property type="project" value="TreeGrafter"/>
</dbReference>
<dbReference type="KEGG" id="pti:PHATRDRAFT_42778"/>
<protein>
    <recommendedName>
        <fullName evidence="1">Glycolipid transfer protein domain-containing protein</fullName>
    </recommendedName>
</protein>
<dbReference type="PANTHER" id="PTHR10219">
    <property type="entry name" value="GLYCOLIPID TRANSFER PROTEIN-RELATED"/>
    <property type="match status" value="1"/>
</dbReference>
<dbReference type="InterPro" id="IPR014830">
    <property type="entry name" value="Glycolipid_transfer_prot_dom"/>
</dbReference>
<proteinExistence type="predicted"/>
<dbReference type="SUPFAM" id="SSF110004">
    <property type="entry name" value="Glycolipid transfer protein, GLTP"/>
    <property type="match status" value="1"/>
</dbReference>
<dbReference type="GO" id="GO:0016020">
    <property type="term" value="C:membrane"/>
    <property type="evidence" value="ECO:0007669"/>
    <property type="project" value="TreeGrafter"/>
</dbReference>
<feature type="domain" description="Glycolipid transfer protein" evidence="1">
    <location>
        <begin position="396"/>
        <end position="544"/>
    </location>
</feature>
<dbReference type="InParanoid" id="B7FPI5"/>